<sequence length="120" mass="13845">MGFGSYFRDLRIEKQITQKQIADVIKKKPMLVSNVENGKNGPFSDNDLKKIVSFLELSKDEERQLYKEAAKARGKLPQEMQAYIIKNDEAYYLLEILARNELGSESLSQIIQMVEEQILC</sequence>
<organism evidence="2 3">
    <name type="scientific">Dorea longicatena</name>
    <dbReference type="NCBI Taxonomy" id="88431"/>
    <lineage>
        <taxon>Bacteria</taxon>
        <taxon>Bacillati</taxon>
        <taxon>Bacillota</taxon>
        <taxon>Clostridia</taxon>
        <taxon>Lachnospirales</taxon>
        <taxon>Lachnospiraceae</taxon>
        <taxon>Dorea</taxon>
    </lineage>
</organism>
<evidence type="ECO:0000313" key="2">
    <source>
        <dbReference type="EMBL" id="CUN48446.1"/>
    </source>
</evidence>
<dbReference type="EMBL" id="CYYY01000002">
    <property type="protein sequence ID" value="CUN48446.1"/>
    <property type="molecule type" value="Genomic_DNA"/>
</dbReference>
<dbReference type="Proteomes" id="UP000095439">
    <property type="component" value="Unassembled WGS sequence"/>
</dbReference>
<reference evidence="2 3" key="1">
    <citation type="submission" date="2015-09" db="EMBL/GenBank/DDBJ databases">
        <authorList>
            <consortium name="Pathogen Informatics"/>
        </authorList>
    </citation>
    <scope>NUCLEOTIDE SEQUENCE [LARGE SCALE GENOMIC DNA]</scope>
    <source>
        <strain evidence="2 3">2789STDY5608866</strain>
    </source>
</reference>
<accession>A0A173XBL1</accession>
<dbReference type="GO" id="GO:0003677">
    <property type="term" value="F:DNA binding"/>
    <property type="evidence" value="ECO:0007669"/>
    <property type="project" value="InterPro"/>
</dbReference>
<dbReference type="SUPFAM" id="SSF47413">
    <property type="entry name" value="lambda repressor-like DNA-binding domains"/>
    <property type="match status" value="1"/>
</dbReference>
<dbReference type="CDD" id="cd00093">
    <property type="entry name" value="HTH_XRE"/>
    <property type="match status" value="1"/>
</dbReference>
<name>A0A173XBL1_9FIRM</name>
<dbReference type="InterPro" id="IPR010982">
    <property type="entry name" value="Lambda_DNA-bd_dom_sf"/>
</dbReference>
<proteinExistence type="predicted"/>
<dbReference type="Pfam" id="PF01381">
    <property type="entry name" value="HTH_3"/>
    <property type="match status" value="1"/>
</dbReference>
<gene>
    <name evidence="2" type="ORF">ERS852423_00574</name>
</gene>
<feature type="domain" description="HTH cro/C1-type" evidence="1">
    <location>
        <begin position="7"/>
        <end position="63"/>
    </location>
</feature>
<evidence type="ECO:0000259" key="1">
    <source>
        <dbReference type="PROSITE" id="PS50943"/>
    </source>
</evidence>
<dbReference type="Gene3D" id="1.10.260.40">
    <property type="entry name" value="lambda repressor-like DNA-binding domains"/>
    <property type="match status" value="1"/>
</dbReference>
<dbReference type="SMART" id="SM00530">
    <property type="entry name" value="HTH_XRE"/>
    <property type="match status" value="1"/>
</dbReference>
<dbReference type="InterPro" id="IPR001387">
    <property type="entry name" value="Cro/C1-type_HTH"/>
</dbReference>
<dbReference type="PROSITE" id="PS50943">
    <property type="entry name" value="HTH_CROC1"/>
    <property type="match status" value="1"/>
</dbReference>
<protein>
    <submittedName>
        <fullName evidence="2">Helix-turn-helix domain</fullName>
    </submittedName>
</protein>
<evidence type="ECO:0000313" key="3">
    <source>
        <dbReference type="Proteomes" id="UP000095439"/>
    </source>
</evidence>
<dbReference type="AlphaFoldDB" id="A0A173XBL1"/>
<dbReference type="RefSeq" id="WP_055180540.1">
    <property type="nucleotide sequence ID" value="NZ_CABIWY010000002.1"/>
</dbReference>